<evidence type="ECO:0000313" key="4">
    <source>
        <dbReference type="Proteomes" id="UP000283880"/>
    </source>
</evidence>
<dbReference type="EMBL" id="QSBM01000021">
    <property type="protein sequence ID" value="RGX24584.1"/>
    <property type="molecule type" value="Genomic_DNA"/>
</dbReference>
<feature type="region of interest" description="Disordered" evidence="1">
    <location>
        <begin position="42"/>
        <end position="61"/>
    </location>
</feature>
<evidence type="ECO:0000256" key="1">
    <source>
        <dbReference type="SAM" id="MobiDB-lite"/>
    </source>
</evidence>
<reference evidence="3 4" key="1">
    <citation type="submission" date="2018-08" db="EMBL/GenBank/DDBJ databases">
        <title>A genome reference for cultivated species of the human gut microbiota.</title>
        <authorList>
            <person name="Zou Y."/>
            <person name="Xue W."/>
            <person name="Luo G."/>
        </authorList>
    </citation>
    <scope>NUCLEOTIDE SEQUENCE [LARGE SCALE GENOMIC DNA]</scope>
    <source>
        <strain evidence="3 4">AF04-15</strain>
    </source>
</reference>
<feature type="chain" id="PRO_5038369520" description="Arylsulfotransferase N-terminal domain-containing protein" evidence="2">
    <location>
        <begin position="21"/>
        <end position="793"/>
    </location>
</feature>
<keyword evidence="2" id="KW-0732">Signal</keyword>
<evidence type="ECO:0000313" key="3">
    <source>
        <dbReference type="EMBL" id="RGX24584.1"/>
    </source>
</evidence>
<feature type="compositionally biased region" description="Basic and acidic residues" evidence="1">
    <location>
        <begin position="746"/>
        <end position="764"/>
    </location>
</feature>
<protein>
    <recommendedName>
        <fullName evidence="5">Arylsulfotransferase N-terminal domain-containing protein</fullName>
    </recommendedName>
</protein>
<name>A0A413F9E1_9FIRM</name>
<comment type="caution">
    <text evidence="3">The sequence shown here is derived from an EMBL/GenBank/DDBJ whole genome shotgun (WGS) entry which is preliminary data.</text>
</comment>
<dbReference type="RefSeq" id="WP_007719694.1">
    <property type="nucleotide sequence ID" value="NZ_JAWYJI010000061.1"/>
</dbReference>
<organism evidence="3 4">
    <name type="scientific">Enterocloster asparagiformis</name>
    <dbReference type="NCBI Taxonomy" id="333367"/>
    <lineage>
        <taxon>Bacteria</taxon>
        <taxon>Bacillati</taxon>
        <taxon>Bacillota</taxon>
        <taxon>Clostridia</taxon>
        <taxon>Lachnospirales</taxon>
        <taxon>Lachnospiraceae</taxon>
        <taxon>Enterocloster</taxon>
    </lineage>
</organism>
<evidence type="ECO:0000256" key="2">
    <source>
        <dbReference type="SAM" id="SignalP"/>
    </source>
</evidence>
<dbReference type="Proteomes" id="UP000283880">
    <property type="component" value="Unassembled WGS sequence"/>
</dbReference>
<dbReference type="PROSITE" id="PS51257">
    <property type="entry name" value="PROKAR_LIPOPROTEIN"/>
    <property type="match status" value="1"/>
</dbReference>
<gene>
    <name evidence="3" type="ORF">DWV29_22735</name>
</gene>
<accession>A0A413F9E1</accession>
<dbReference type="AlphaFoldDB" id="A0A413F9E1"/>
<sequence length="793" mass="90313">MKRILRIRLTLCMCGLSVFFTGCNQKEINSYIEFSVPNETGVGPVEKPTEAPRKEGGPKDVDQTVKAETDKVLEARFEDLTGTRAFYFPENHLDGTSDLKAFEILGLVEDYFYYYYVTTDTQTGQEVHVVARNHKSDENRHDILYQRQVEIGEDSSGVYSPFYVHMCTDVNGEYRISIYENGDLSLIDREGNVRFNRGSGKIQFGSEELSGGESLLDLIDEIFGVGGENPSYFDRDITSVTTDGRYNFYIPVTLTVEDYTALEIDPDQEEETLTTETYLLGYSYMPIGNGGSSEYLLRYNINYWNQVMYWRELAEGASSERDAEADWEKTKKVYPDRFGYYKVASGENLSITEHGDLYQWKNQDVRKFLENKKVGDIEAIFTQVDQSAIEPAFNLTDGQRLERYFFQDQEKGYCPIVGSVKKNSRTEVEAQATRSYTVVTGEGNDRTEETFTEYVNPVYAEKLQFQDGSAIERFVVLDNRPNIYITPGTVDKGRYSMGICMANICSLQCFAESSAQIESQRYILFEGAGEEMGAYILNSLGDQPYVLGTDLEHKRLLINTPSKRWITLMTSDLNPLGYRQSDEDKTLLDEMKKQSERIGGYDASGADIHRNPDQYSRQNVLILEDGSNIKVLFSTFFNGMQLFEGSTEESGRMGQSSSGTIYRLADYPVYQAWRTGDNQITAVGFNRTDADYQYMDIARARVYEFDLDTLLEDAPSRGIPSNEEPPGETVPRDIPVPENMQQYWGEVRDEREKKPEPTKTDKLPDVTIYETNPNMGKAWEAAQEEKESESSAE</sequence>
<feature type="compositionally biased region" description="Basic and acidic residues" evidence="1">
    <location>
        <begin position="47"/>
        <end position="61"/>
    </location>
</feature>
<evidence type="ECO:0008006" key="5">
    <source>
        <dbReference type="Google" id="ProtNLM"/>
    </source>
</evidence>
<feature type="region of interest" description="Disordered" evidence="1">
    <location>
        <begin position="714"/>
        <end position="793"/>
    </location>
</feature>
<feature type="compositionally biased region" description="Basic and acidic residues" evidence="1">
    <location>
        <begin position="783"/>
        <end position="793"/>
    </location>
</feature>
<feature type="signal peptide" evidence="2">
    <location>
        <begin position="1"/>
        <end position="20"/>
    </location>
</feature>
<proteinExistence type="predicted"/>